<dbReference type="EMBL" id="CM035417">
    <property type="protein sequence ID" value="KAH7423973.1"/>
    <property type="molecule type" value="Genomic_DNA"/>
</dbReference>
<evidence type="ECO:0000259" key="3">
    <source>
        <dbReference type="Pfam" id="PF13839"/>
    </source>
</evidence>
<dbReference type="AlphaFoldDB" id="A0A8T2TQC2"/>
<name>A0A8T2TQC2_CERRI</name>
<proteinExistence type="inferred from homology"/>
<feature type="compositionally biased region" description="Basic and acidic residues" evidence="2">
    <location>
        <begin position="1"/>
        <end position="12"/>
    </location>
</feature>
<feature type="region of interest" description="Disordered" evidence="2">
    <location>
        <begin position="1"/>
        <end position="73"/>
    </location>
</feature>
<evidence type="ECO:0000313" key="4">
    <source>
        <dbReference type="EMBL" id="KAH7423973.1"/>
    </source>
</evidence>
<gene>
    <name evidence="4" type="ORF">KP509_12G083500</name>
</gene>
<comment type="similarity">
    <text evidence="1">Belongs to the PC-esterase family. TBL subfamily.</text>
</comment>
<comment type="caution">
    <text evidence="4">The sequence shown here is derived from an EMBL/GenBank/DDBJ whole genome shotgun (WGS) entry which is preliminary data.</text>
</comment>
<feature type="compositionally biased region" description="Basic and acidic residues" evidence="2">
    <location>
        <begin position="21"/>
        <end position="44"/>
    </location>
</feature>
<sequence length="559" mass="64075">MAWPEGTEKNGDNELLLSKKPQKEKYFSGEEKTGMRNAVDHTDDTPWLEVGEQGRTFGQPKAPKEKHTEKGKLKSATDVFVTDSDKEIFFRGENVSKNDDGRKVDWFYNQSNMPFIRQKSSSNHDLSSKNVPKKRRSNEYDEGEIWRSKQQVEYDDDENGLTEQEEKRNIANKVIHDSDEDAFTSKGKKNQLKSTAVLEDADKDHFMRKIKKYRHRNGIEDGYKLLSNRQKDLSRNKIVEDEEDEADLVEREKKGSYKEDIAEYADKDGGSTKRGKNKVPHVEHYLDEHNQMHIVGMSDEDEEAKKKKMRNKQKMDTAFEEIEDGDISFYDPLELLYNTKANGSLSWNFKSWDVAISVIWSPFLVQRKIEDHYTVLQLDKLDIKWRTMMPSVNVLVLGVGSHFNQPILYRVRDEIVGCYSCQELQTSVDIKGVKELSLFSGFRATIRSSIMGIGGFPGFEGLVFFLQPFGFEGVGSFHGLSSKMKDIQETEIDRAFDKGIIHNDAMMKVIHTDLYALGKNDPIKAHLGDCLIPSPLADAWNQVLQNMLVDVSSHSSNIQ</sequence>
<protein>
    <recommendedName>
        <fullName evidence="3">Trichome birefringence-like C-terminal domain-containing protein</fullName>
    </recommendedName>
</protein>
<evidence type="ECO:0000256" key="2">
    <source>
        <dbReference type="SAM" id="MobiDB-lite"/>
    </source>
</evidence>
<feature type="region of interest" description="Disordered" evidence="2">
    <location>
        <begin position="115"/>
        <end position="174"/>
    </location>
</feature>
<dbReference type="Pfam" id="PF13839">
    <property type="entry name" value="PC-Esterase"/>
    <property type="match status" value="1"/>
</dbReference>
<organism evidence="4 5">
    <name type="scientific">Ceratopteris richardii</name>
    <name type="common">Triangle waterfern</name>
    <dbReference type="NCBI Taxonomy" id="49495"/>
    <lineage>
        <taxon>Eukaryota</taxon>
        <taxon>Viridiplantae</taxon>
        <taxon>Streptophyta</taxon>
        <taxon>Embryophyta</taxon>
        <taxon>Tracheophyta</taxon>
        <taxon>Polypodiopsida</taxon>
        <taxon>Polypodiidae</taxon>
        <taxon>Polypodiales</taxon>
        <taxon>Pteridineae</taxon>
        <taxon>Pteridaceae</taxon>
        <taxon>Parkerioideae</taxon>
        <taxon>Ceratopteris</taxon>
    </lineage>
</organism>
<feature type="domain" description="Trichome birefringence-like C-terminal" evidence="3">
    <location>
        <begin position="337"/>
        <end position="431"/>
    </location>
</feature>
<dbReference type="OrthoDB" id="10629240at2759"/>
<evidence type="ECO:0000313" key="5">
    <source>
        <dbReference type="Proteomes" id="UP000825935"/>
    </source>
</evidence>
<dbReference type="InterPro" id="IPR026057">
    <property type="entry name" value="TBL_C"/>
</dbReference>
<dbReference type="GO" id="GO:0016740">
    <property type="term" value="F:transferase activity"/>
    <property type="evidence" value="ECO:0007669"/>
    <property type="project" value="InterPro"/>
</dbReference>
<evidence type="ECO:0000256" key="1">
    <source>
        <dbReference type="ARBA" id="ARBA00007727"/>
    </source>
</evidence>
<feature type="compositionally biased region" description="Basic and acidic residues" evidence="2">
    <location>
        <begin position="164"/>
        <end position="174"/>
    </location>
</feature>
<dbReference type="Proteomes" id="UP000825935">
    <property type="component" value="Chromosome 12"/>
</dbReference>
<feature type="compositionally biased region" description="Basic and acidic residues" evidence="2">
    <location>
        <begin position="62"/>
        <end position="72"/>
    </location>
</feature>
<feature type="compositionally biased region" description="Polar residues" evidence="2">
    <location>
        <begin position="115"/>
        <end position="130"/>
    </location>
</feature>
<accession>A0A8T2TQC2</accession>
<reference evidence="4" key="1">
    <citation type="submission" date="2021-08" db="EMBL/GenBank/DDBJ databases">
        <title>WGS assembly of Ceratopteris richardii.</title>
        <authorList>
            <person name="Marchant D.B."/>
            <person name="Chen G."/>
            <person name="Jenkins J."/>
            <person name="Shu S."/>
            <person name="Leebens-Mack J."/>
            <person name="Grimwood J."/>
            <person name="Schmutz J."/>
            <person name="Soltis P."/>
            <person name="Soltis D."/>
            <person name="Chen Z.-H."/>
        </authorList>
    </citation>
    <scope>NUCLEOTIDE SEQUENCE</scope>
    <source>
        <strain evidence="4">Whitten #5841</strain>
        <tissue evidence="4">Leaf</tissue>
    </source>
</reference>
<keyword evidence="5" id="KW-1185">Reference proteome</keyword>